<dbReference type="InterPro" id="IPR013482">
    <property type="entry name" value="Molybde_CF_guanTrfase"/>
</dbReference>
<evidence type="ECO:0000313" key="11">
    <source>
        <dbReference type="Proteomes" id="UP001597344"/>
    </source>
</evidence>
<comment type="caution">
    <text evidence="10">The sequence shown here is derived from an EMBL/GenBank/DDBJ whole genome shotgun (WGS) entry which is preliminary data.</text>
</comment>
<evidence type="ECO:0000256" key="6">
    <source>
        <dbReference type="ARBA" id="ARBA00023134"/>
    </source>
</evidence>
<comment type="caution">
    <text evidence="8">Lacks conserved residue(s) required for the propagation of feature annotation.</text>
</comment>
<keyword evidence="4 8" id="KW-0547">Nucleotide-binding</keyword>
<dbReference type="InterPro" id="IPR025877">
    <property type="entry name" value="MobA-like_NTP_Trfase"/>
</dbReference>
<keyword evidence="3 8" id="KW-0479">Metal-binding</keyword>
<keyword evidence="7 8" id="KW-0501">Molybdenum cofactor biosynthesis</keyword>
<comment type="catalytic activity">
    <reaction evidence="8">
        <text>Mo-molybdopterin + GTP + H(+) = Mo-molybdopterin guanine dinucleotide + diphosphate</text>
        <dbReference type="Rhea" id="RHEA:34243"/>
        <dbReference type="ChEBI" id="CHEBI:15378"/>
        <dbReference type="ChEBI" id="CHEBI:33019"/>
        <dbReference type="ChEBI" id="CHEBI:37565"/>
        <dbReference type="ChEBI" id="CHEBI:71302"/>
        <dbReference type="ChEBI" id="CHEBI:71310"/>
        <dbReference type="EC" id="2.7.7.77"/>
    </reaction>
</comment>
<comment type="subcellular location">
    <subcellularLocation>
        <location evidence="8">Cytoplasm</location>
    </subcellularLocation>
</comment>
<dbReference type="SUPFAM" id="SSF53448">
    <property type="entry name" value="Nucleotide-diphospho-sugar transferases"/>
    <property type="match status" value="1"/>
</dbReference>
<dbReference type="HAMAP" id="MF_00316">
    <property type="entry name" value="MobA"/>
    <property type="match status" value="1"/>
</dbReference>
<evidence type="ECO:0000256" key="4">
    <source>
        <dbReference type="ARBA" id="ARBA00022741"/>
    </source>
</evidence>
<feature type="binding site" evidence="8">
    <location>
        <position position="97"/>
    </location>
    <ligand>
        <name>GTP</name>
        <dbReference type="ChEBI" id="CHEBI:37565"/>
    </ligand>
</feature>
<evidence type="ECO:0000256" key="3">
    <source>
        <dbReference type="ARBA" id="ARBA00022723"/>
    </source>
</evidence>
<keyword evidence="6 8" id="KW-0342">GTP-binding</keyword>
<feature type="domain" description="MobA-like NTP transferase" evidence="9">
    <location>
        <begin position="9"/>
        <end position="159"/>
    </location>
</feature>
<dbReference type="CDD" id="cd02503">
    <property type="entry name" value="MobA"/>
    <property type="match status" value="1"/>
</dbReference>
<evidence type="ECO:0000256" key="8">
    <source>
        <dbReference type="HAMAP-Rule" id="MF_00316"/>
    </source>
</evidence>
<dbReference type="Proteomes" id="UP001597344">
    <property type="component" value="Unassembled WGS sequence"/>
</dbReference>
<keyword evidence="2 8" id="KW-0808">Transferase</keyword>
<comment type="cofactor">
    <cofactor evidence="8">
        <name>Mg(2+)</name>
        <dbReference type="ChEBI" id="CHEBI:18420"/>
    </cofactor>
</comment>
<comment type="similarity">
    <text evidence="8">Belongs to the MobA family.</text>
</comment>
<dbReference type="InterPro" id="IPR029044">
    <property type="entry name" value="Nucleotide-diphossugar_trans"/>
</dbReference>
<dbReference type="Gene3D" id="3.90.550.10">
    <property type="entry name" value="Spore Coat Polysaccharide Biosynthesis Protein SpsA, Chain A"/>
    <property type="match status" value="1"/>
</dbReference>
<evidence type="ECO:0000256" key="1">
    <source>
        <dbReference type="ARBA" id="ARBA00022490"/>
    </source>
</evidence>
<name>A0ABW5AXL6_9FLAO</name>
<keyword evidence="5 8" id="KW-0460">Magnesium</keyword>
<feature type="binding site" evidence="8">
    <location>
        <position position="97"/>
    </location>
    <ligand>
        <name>Mg(2+)</name>
        <dbReference type="ChEBI" id="CHEBI:18420"/>
    </ligand>
</feature>
<feature type="binding site" evidence="8">
    <location>
        <position position="68"/>
    </location>
    <ligand>
        <name>GTP</name>
        <dbReference type="ChEBI" id="CHEBI:37565"/>
    </ligand>
</feature>
<dbReference type="PANTHER" id="PTHR19136:SF81">
    <property type="entry name" value="MOLYBDENUM COFACTOR GUANYLYLTRANSFERASE"/>
    <property type="match status" value="1"/>
</dbReference>
<proteinExistence type="inferred from homology"/>
<keyword evidence="1 8" id="KW-0963">Cytoplasm</keyword>
<sequence>MSLEKNITGIILAGGKSSRMGSEKGLLWLKGKPFVEHIVEALQPIAKEIIIVSSNSEYDTFGVKRIEDIIPECGPIAGLHAGLTNSKTKNNLVISCDAPLVTTSLLRKLFQFETEDYDIVQFEAEGKTIPLIALYKKRCVEKCFELLSNNEKRLRKLVSKFNTKTIAVQEKELFLVKNINTIEDLNTITNAINY</sequence>
<dbReference type="GO" id="GO:0061603">
    <property type="term" value="F:molybdenum cofactor guanylyltransferase activity"/>
    <property type="evidence" value="ECO:0007669"/>
    <property type="project" value="UniProtKB-EC"/>
</dbReference>
<evidence type="ECO:0000313" key="10">
    <source>
        <dbReference type="EMBL" id="MFD2187456.1"/>
    </source>
</evidence>
<comment type="function">
    <text evidence="8">Transfers a GMP moiety from GTP to Mo-molybdopterin (Mo-MPT) cofactor (Moco or molybdenum cofactor) to form Mo-molybdopterin guanine dinucleotide (Mo-MGD) cofactor.</text>
</comment>
<protein>
    <recommendedName>
        <fullName evidence="8">Probable molybdenum cofactor guanylyltransferase</fullName>
        <shortName evidence="8">MoCo guanylyltransferase</shortName>
        <ecNumber evidence="8">2.7.7.77</ecNumber>
    </recommendedName>
    <alternativeName>
        <fullName evidence="8">GTP:molybdopterin guanylyltransferase</fullName>
    </alternativeName>
    <alternativeName>
        <fullName evidence="8">Mo-MPT guanylyltransferase</fullName>
    </alternativeName>
    <alternativeName>
        <fullName evidence="8">Molybdopterin guanylyltransferase</fullName>
    </alternativeName>
    <alternativeName>
        <fullName evidence="8">Molybdopterin-guanine dinucleotide synthase</fullName>
        <shortName evidence="8">MGD synthase</shortName>
    </alternativeName>
</protein>
<accession>A0ABW5AXL6</accession>
<comment type="domain">
    <text evidence="8">The N-terminal domain determines nucleotide recognition and specific binding, while the C-terminal domain determines the specific binding to the target protein.</text>
</comment>
<feature type="binding site" evidence="8">
    <location>
        <position position="24"/>
    </location>
    <ligand>
        <name>GTP</name>
        <dbReference type="ChEBI" id="CHEBI:37565"/>
    </ligand>
</feature>
<organism evidence="10 11">
    <name type="scientific">Aquimarina celericrescens</name>
    <dbReference type="NCBI Taxonomy" id="1964542"/>
    <lineage>
        <taxon>Bacteria</taxon>
        <taxon>Pseudomonadati</taxon>
        <taxon>Bacteroidota</taxon>
        <taxon>Flavobacteriia</taxon>
        <taxon>Flavobacteriales</taxon>
        <taxon>Flavobacteriaceae</taxon>
        <taxon>Aquimarina</taxon>
    </lineage>
</organism>
<dbReference type="RefSeq" id="WP_378320453.1">
    <property type="nucleotide sequence ID" value="NZ_JBHUHY010000013.1"/>
</dbReference>
<gene>
    <name evidence="8" type="primary">mobA</name>
    <name evidence="10" type="ORF">ACFSJT_11710</name>
</gene>
<dbReference type="EMBL" id="JBHUHY010000013">
    <property type="protein sequence ID" value="MFD2187456.1"/>
    <property type="molecule type" value="Genomic_DNA"/>
</dbReference>
<evidence type="ECO:0000256" key="2">
    <source>
        <dbReference type="ARBA" id="ARBA00022679"/>
    </source>
</evidence>
<feature type="binding site" evidence="8">
    <location>
        <begin position="12"/>
        <end position="14"/>
    </location>
    <ligand>
        <name>GTP</name>
        <dbReference type="ChEBI" id="CHEBI:37565"/>
    </ligand>
</feature>
<dbReference type="Pfam" id="PF12804">
    <property type="entry name" value="NTP_transf_3"/>
    <property type="match status" value="1"/>
</dbReference>
<keyword evidence="11" id="KW-1185">Reference proteome</keyword>
<keyword evidence="10" id="KW-0548">Nucleotidyltransferase</keyword>
<dbReference type="EC" id="2.7.7.77" evidence="8"/>
<evidence type="ECO:0000259" key="9">
    <source>
        <dbReference type="Pfam" id="PF12804"/>
    </source>
</evidence>
<evidence type="ECO:0000256" key="5">
    <source>
        <dbReference type="ARBA" id="ARBA00022842"/>
    </source>
</evidence>
<reference evidence="11" key="1">
    <citation type="journal article" date="2019" name="Int. J. Syst. Evol. Microbiol.">
        <title>The Global Catalogue of Microorganisms (GCM) 10K type strain sequencing project: providing services to taxonomists for standard genome sequencing and annotation.</title>
        <authorList>
            <consortium name="The Broad Institute Genomics Platform"/>
            <consortium name="The Broad Institute Genome Sequencing Center for Infectious Disease"/>
            <person name="Wu L."/>
            <person name="Ma J."/>
        </authorList>
    </citation>
    <scope>NUCLEOTIDE SEQUENCE [LARGE SCALE GENOMIC DNA]</scope>
    <source>
        <strain evidence="11">DT92</strain>
    </source>
</reference>
<dbReference type="PANTHER" id="PTHR19136">
    <property type="entry name" value="MOLYBDENUM COFACTOR GUANYLYLTRANSFERASE"/>
    <property type="match status" value="1"/>
</dbReference>
<evidence type="ECO:0000256" key="7">
    <source>
        <dbReference type="ARBA" id="ARBA00023150"/>
    </source>
</evidence>